<keyword evidence="3" id="KW-1185">Reference proteome</keyword>
<evidence type="ECO:0000313" key="3">
    <source>
        <dbReference type="Proteomes" id="UP001153076"/>
    </source>
</evidence>
<accession>A0A9Q1Q4H3</accession>
<dbReference type="AlphaFoldDB" id="A0A9Q1Q4H3"/>
<gene>
    <name evidence="2" type="ORF">Cgig2_031374</name>
</gene>
<feature type="region of interest" description="Disordered" evidence="1">
    <location>
        <begin position="288"/>
        <end position="309"/>
    </location>
</feature>
<protein>
    <submittedName>
        <fullName evidence="2">Uncharacterized protein</fullName>
    </submittedName>
</protein>
<reference evidence="2" key="1">
    <citation type="submission" date="2022-04" db="EMBL/GenBank/DDBJ databases">
        <title>Carnegiea gigantea Genome sequencing and assembly v2.</title>
        <authorList>
            <person name="Copetti D."/>
            <person name="Sanderson M.J."/>
            <person name="Burquez A."/>
            <person name="Wojciechowski M.F."/>
        </authorList>
    </citation>
    <scope>NUCLEOTIDE SEQUENCE</scope>
    <source>
        <strain evidence="2">SGP5-SGP5p</strain>
        <tissue evidence="2">Aerial part</tissue>
    </source>
</reference>
<dbReference type="InterPro" id="IPR021109">
    <property type="entry name" value="Peptidase_aspartic_dom_sf"/>
</dbReference>
<dbReference type="EMBL" id="JAKOGI010000992">
    <property type="protein sequence ID" value="KAJ8428580.1"/>
    <property type="molecule type" value="Genomic_DNA"/>
</dbReference>
<organism evidence="2 3">
    <name type="scientific">Carnegiea gigantea</name>
    <dbReference type="NCBI Taxonomy" id="171969"/>
    <lineage>
        <taxon>Eukaryota</taxon>
        <taxon>Viridiplantae</taxon>
        <taxon>Streptophyta</taxon>
        <taxon>Embryophyta</taxon>
        <taxon>Tracheophyta</taxon>
        <taxon>Spermatophyta</taxon>
        <taxon>Magnoliopsida</taxon>
        <taxon>eudicotyledons</taxon>
        <taxon>Gunneridae</taxon>
        <taxon>Pentapetalae</taxon>
        <taxon>Caryophyllales</taxon>
        <taxon>Cactineae</taxon>
        <taxon>Cactaceae</taxon>
        <taxon>Cactoideae</taxon>
        <taxon>Echinocereeae</taxon>
        <taxon>Carnegiea</taxon>
    </lineage>
</organism>
<sequence length="309" mass="34995">MEVRGHAMLKRLSPMTSASKPYNAQKYCEFYEQKVPTTAECRKLRKALHELADRGQIDLFLKRGPRFLREERKPVPVYLRGPQQVLTCEQGCRITIPTMVFGRGEGPRFISPHNDLLEVEMKVASTIVRRILVDVGSSVDIITRDCLKKLKYPGMEIIPLVHPTLGFEGQEVNPMEMIRLPLHFGDKAKASTLEVDFLVIDVPTTYNVILRQPTLHKPQPLPWTGPPPTGVANLSFRPLGPPSPFSTSPSSVYGQPLLHLTFALYFKVFNLPPQEGVRTLKVTDPLLQDRNVQPQPRHFQRSSKSLEKT</sequence>
<dbReference type="Proteomes" id="UP001153076">
    <property type="component" value="Unassembled WGS sequence"/>
</dbReference>
<dbReference type="CDD" id="cd00303">
    <property type="entry name" value="retropepsin_like"/>
    <property type="match status" value="1"/>
</dbReference>
<name>A0A9Q1Q4H3_9CARY</name>
<evidence type="ECO:0000256" key="1">
    <source>
        <dbReference type="SAM" id="MobiDB-lite"/>
    </source>
</evidence>
<dbReference type="OrthoDB" id="903981at2759"/>
<proteinExistence type="predicted"/>
<comment type="caution">
    <text evidence="2">The sequence shown here is derived from an EMBL/GenBank/DDBJ whole genome shotgun (WGS) entry which is preliminary data.</text>
</comment>
<dbReference type="Gene3D" id="2.40.70.10">
    <property type="entry name" value="Acid Proteases"/>
    <property type="match status" value="1"/>
</dbReference>
<dbReference type="PANTHER" id="PTHR33240:SF17">
    <property type="entry name" value="EUKARYOTIC PEPTIDE CHAIN RELEASE FACTOR GTP-BINDING SUBUNIT-LIKE"/>
    <property type="match status" value="1"/>
</dbReference>
<dbReference type="PANTHER" id="PTHR33240">
    <property type="entry name" value="OS08G0508500 PROTEIN"/>
    <property type="match status" value="1"/>
</dbReference>
<evidence type="ECO:0000313" key="2">
    <source>
        <dbReference type="EMBL" id="KAJ8428580.1"/>
    </source>
</evidence>